<feature type="compositionally biased region" description="Low complexity" evidence="1">
    <location>
        <begin position="154"/>
        <end position="163"/>
    </location>
</feature>
<name>A0ABX7PTP7_9BACT</name>
<proteinExistence type="predicted"/>
<evidence type="ECO:0000256" key="1">
    <source>
        <dbReference type="SAM" id="MobiDB-lite"/>
    </source>
</evidence>
<protein>
    <submittedName>
        <fullName evidence="2">Uncharacterized protein</fullName>
    </submittedName>
</protein>
<feature type="region of interest" description="Disordered" evidence="1">
    <location>
        <begin position="152"/>
        <end position="173"/>
    </location>
</feature>
<gene>
    <name evidence="2" type="ORF">EM20IM_07605</name>
</gene>
<reference evidence="2 3" key="1">
    <citation type="submission" date="2020-12" db="EMBL/GenBank/DDBJ databases">
        <authorList>
            <person name="Awala S.I."/>
            <person name="Gwak J.-H."/>
            <person name="Kim S.-J."/>
            <person name="Rhee S.-K."/>
        </authorList>
    </citation>
    <scope>NUCLEOTIDE SEQUENCE [LARGE SCALE GENOMIC DNA]</scope>
    <source>
        <strain evidence="2 3">IT5</strain>
    </source>
</reference>
<evidence type="ECO:0000313" key="3">
    <source>
        <dbReference type="Proteomes" id="UP000663088"/>
    </source>
</evidence>
<dbReference type="Proteomes" id="UP000663088">
    <property type="component" value="Chromosome"/>
</dbReference>
<organism evidence="2 3">
    <name type="scientific">Candidatus Methylacidiphilum infernorum</name>
    <dbReference type="NCBI Taxonomy" id="511746"/>
    <lineage>
        <taxon>Bacteria</taxon>
        <taxon>Pseudomonadati</taxon>
        <taxon>Verrucomicrobiota</taxon>
        <taxon>Methylacidiphilae</taxon>
        <taxon>Methylacidiphilales</taxon>
        <taxon>Methylacidiphilaceae</taxon>
        <taxon>Methylacidiphilum (ex Ratnadevi et al. 2023)</taxon>
    </lineage>
</organism>
<dbReference type="EMBL" id="CP065956">
    <property type="protein sequence ID" value="QSR86360.1"/>
    <property type="molecule type" value="Genomic_DNA"/>
</dbReference>
<accession>A0ABX7PTP7</accession>
<evidence type="ECO:0000313" key="2">
    <source>
        <dbReference type="EMBL" id="QSR86360.1"/>
    </source>
</evidence>
<keyword evidence="3" id="KW-1185">Reference proteome</keyword>
<sequence>MVGRTIFFLIVLFTSGFLSSRLGNIAYGQVHRSTDSLMPLWAQDAEMREKIFEVLYLPDEELIKELFKWPKFNQMNLEEKGWFLQRIAIMRNKQKELARAKARQMGLSLNEDQLNAFERKFWTKKLEIEKRFIQETEARRKELAKELEEELQKEFSSSSLDSSKPMQARSKTN</sequence>